<evidence type="ECO:0000256" key="2">
    <source>
        <dbReference type="SAM" id="Phobius"/>
    </source>
</evidence>
<keyword evidence="2" id="KW-0472">Membrane</keyword>
<sequence length="631" mass="71626">MKYTNNRLTSLINTIAADSRKLGITEETLFKILTCHLVSPAFLNYISYFGNNSLTNNCDLLFGGFRSTRSFSCPNLTPKVLDRSGYHYQLDFELKTVFRPEYLNEDTDGGDLPNDGSSAHDSDAEHNGGWNFLPWWRRRDAGRLGTEIVNPRLEDLGAWRLDPTAIHHQFDVVTGRSQWIIAGFLPEEVASEDPRVDELFPPENVSSSSSIKERLEGTLMVLAWLAEWSLSEFALYINTIDKNIQTLTIGYVNDTEGAKVSQDEVQVFKMLNRQMEFLDGCVAVLEANLRTCKRALDFYKTQLLQDMGGKLKKLELEWTKGGSRRDIEEHIETFAINMQNTCDAINETLLRAGELKQQGTRRDSIVQRILQHRNEGIMRDLAKVTHKDSTTIIIFSTITLILLPVSVVSTIFSAGIVRFDSDTGGFAGNWSGPAAIWWAAATVLVTTAVFIAEWTWREKAKEKMRVKEALRQGHFAPGRPPSYIRIEMHRAYYHIKDRARTLFRWGRTGHGRDDGDDDGRMREENNSVASAAPPWTEWFKVAVYDRVKELVWKPASTSRSGSDGEMEIHCPESGQSPRRSPTQAGGRWQDDFLGDEGGNQQPTHVEDYGTRQQRNFDEVNNMERGQPRGEE</sequence>
<dbReference type="AlphaFoldDB" id="A0AAE0K0W4"/>
<protein>
    <recommendedName>
        <fullName evidence="3">CorA-like transporter domain-containing protein</fullName>
    </recommendedName>
</protein>
<comment type="caution">
    <text evidence="4">The sequence shown here is derived from an EMBL/GenBank/DDBJ whole genome shotgun (WGS) entry which is preliminary data.</text>
</comment>
<feature type="region of interest" description="Disordered" evidence="1">
    <location>
        <begin position="105"/>
        <end position="125"/>
    </location>
</feature>
<feature type="domain" description="CorA-like transporter" evidence="3">
    <location>
        <begin position="18"/>
        <end position="99"/>
    </location>
</feature>
<organism evidence="4 5">
    <name type="scientific">Podospora didyma</name>
    <dbReference type="NCBI Taxonomy" id="330526"/>
    <lineage>
        <taxon>Eukaryota</taxon>
        <taxon>Fungi</taxon>
        <taxon>Dikarya</taxon>
        <taxon>Ascomycota</taxon>
        <taxon>Pezizomycotina</taxon>
        <taxon>Sordariomycetes</taxon>
        <taxon>Sordariomycetidae</taxon>
        <taxon>Sordariales</taxon>
        <taxon>Podosporaceae</taxon>
        <taxon>Podospora</taxon>
    </lineage>
</organism>
<evidence type="ECO:0000313" key="5">
    <source>
        <dbReference type="Proteomes" id="UP001285441"/>
    </source>
</evidence>
<keyword evidence="2" id="KW-0812">Transmembrane</keyword>
<evidence type="ECO:0000313" key="4">
    <source>
        <dbReference type="EMBL" id="KAK3367971.1"/>
    </source>
</evidence>
<dbReference type="Gene3D" id="1.20.58.340">
    <property type="entry name" value="Magnesium transport protein CorA, transmembrane region"/>
    <property type="match status" value="1"/>
</dbReference>
<evidence type="ECO:0000256" key="1">
    <source>
        <dbReference type="SAM" id="MobiDB-lite"/>
    </source>
</evidence>
<dbReference type="Pfam" id="PF26616">
    <property type="entry name" value="CorA-like"/>
    <property type="match status" value="2"/>
</dbReference>
<gene>
    <name evidence="4" type="ORF">B0H63DRAFT_88373</name>
</gene>
<name>A0AAE0K0W4_9PEZI</name>
<dbReference type="InterPro" id="IPR058257">
    <property type="entry name" value="CorA-like_dom"/>
</dbReference>
<feature type="compositionally biased region" description="Basic and acidic residues" evidence="1">
    <location>
        <begin position="510"/>
        <end position="525"/>
    </location>
</feature>
<reference evidence="4" key="1">
    <citation type="journal article" date="2023" name="Mol. Phylogenet. Evol.">
        <title>Genome-scale phylogeny and comparative genomics of the fungal order Sordariales.</title>
        <authorList>
            <person name="Hensen N."/>
            <person name="Bonometti L."/>
            <person name="Westerberg I."/>
            <person name="Brannstrom I.O."/>
            <person name="Guillou S."/>
            <person name="Cros-Aarteil S."/>
            <person name="Calhoun S."/>
            <person name="Haridas S."/>
            <person name="Kuo A."/>
            <person name="Mondo S."/>
            <person name="Pangilinan J."/>
            <person name="Riley R."/>
            <person name="LaButti K."/>
            <person name="Andreopoulos B."/>
            <person name="Lipzen A."/>
            <person name="Chen C."/>
            <person name="Yan M."/>
            <person name="Daum C."/>
            <person name="Ng V."/>
            <person name="Clum A."/>
            <person name="Steindorff A."/>
            <person name="Ohm R.A."/>
            <person name="Martin F."/>
            <person name="Silar P."/>
            <person name="Natvig D.O."/>
            <person name="Lalanne C."/>
            <person name="Gautier V."/>
            <person name="Ament-Velasquez S.L."/>
            <person name="Kruys A."/>
            <person name="Hutchinson M.I."/>
            <person name="Powell A.J."/>
            <person name="Barry K."/>
            <person name="Miller A.N."/>
            <person name="Grigoriev I.V."/>
            <person name="Debuchy R."/>
            <person name="Gladieux P."/>
            <person name="Hiltunen Thoren M."/>
            <person name="Johannesson H."/>
        </authorList>
    </citation>
    <scope>NUCLEOTIDE SEQUENCE</scope>
    <source>
        <strain evidence="4">CBS 232.78</strain>
    </source>
</reference>
<evidence type="ECO:0000259" key="3">
    <source>
        <dbReference type="Pfam" id="PF26616"/>
    </source>
</evidence>
<keyword evidence="2" id="KW-1133">Transmembrane helix</keyword>
<feature type="transmembrane region" description="Helical" evidence="2">
    <location>
        <begin position="436"/>
        <end position="456"/>
    </location>
</feature>
<reference evidence="4" key="2">
    <citation type="submission" date="2023-06" db="EMBL/GenBank/DDBJ databases">
        <authorList>
            <consortium name="Lawrence Berkeley National Laboratory"/>
            <person name="Haridas S."/>
            <person name="Hensen N."/>
            <person name="Bonometti L."/>
            <person name="Westerberg I."/>
            <person name="Brannstrom I.O."/>
            <person name="Guillou S."/>
            <person name="Cros-Aarteil S."/>
            <person name="Calhoun S."/>
            <person name="Kuo A."/>
            <person name="Mondo S."/>
            <person name="Pangilinan J."/>
            <person name="Riley R."/>
            <person name="LaButti K."/>
            <person name="Andreopoulos B."/>
            <person name="Lipzen A."/>
            <person name="Chen C."/>
            <person name="Yanf M."/>
            <person name="Daum C."/>
            <person name="Ng V."/>
            <person name="Clum A."/>
            <person name="Steindorff A."/>
            <person name="Ohm R."/>
            <person name="Martin F."/>
            <person name="Silar P."/>
            <person name="Natvig D."/>
            <person name="Lalanne C."/>
            <person name="Gautier V."/>
            <person name="Ament-velasquez S.L."/>
            <person name="Kruys A."/>
            <person name="Hutchinson M.I."/>
            <person name="Powell A.J."/>
            <person name="Barry K."/>
            <person name="Miller A.N."/>
            <person name="Grigoriev I.V."/>
            <person name="Debuchy R."/>
            <person name="Gladieux P."/>
            <person name="Thoren M.H."/>
            <person name="Johannesson H."/>
        </authorList>
    </citation>
    <scope>NUCLEOTIDE SEQUENCE</scope>
    <source>
        <strain evidence="4">CBS 232.78</strain>
    </source>
</reference>
<feature type="transmembrane region" description="Helical" evidence="2">
    <location>
        <begin position="392"/>
        <end position="416"/>
    </location>
</feature>
<proteinExistence type="predicted"/>
<accession>A0AAE0K0W4</accession>
<feature type="region of interest" description="Disordered" evidence="1">
    <location>
        <begin position="554"/>
        <end position="631"/>
    </location>
</feature>
<dbReference type="EMBL" id="JAULSW010000011">
    <property type="protein sequence ID" value="KAK3367971.1"/>
    <property type="molecule type" value="Genomic_DNA"/>
</dbReference>
<dbReference type="Proteomes" id="UP001285441">
    <property type="component" value="Unassembled WGS sequence"/>
</dbReference>
<keyword evidence="5" id="KW-1185">Reference proteome</keyword>
<feature type="region of interest" description="Disordered" evidence="1">
    <location>
        <begin position="506"/>
        <end position="529"/>
    </location>
</feature>
<feature type="domain" description="CorA-like transporter" evidence="3">
    <location>
        <begin position="158"/>
        <end position="248"/>
    </location>
</feature>
<feature type="compositionally biased region" description="Basic and acidic residues" evidence="1">
    <location>
        <begin position="604"/>
        <end position="617"/>
    </location>
</feature>
<feature type="compositionally biased region" description="Polar residues" evidence="1">
    <location>
        <begin position="573"/>
        <end position="583"/>
    </location>
</feature>